<dbReference type="KEGG" id="cpin:CPIN18020_1528"/>
<keyword evidence="10 15" id="KW-0663">Pyridoxal phosphate</keyword>
<evidence type="ECO:0000256" key="14">
    <source>
        <dbReference type="ARBA" id="ARBA00049229"/>
    </source>
</evidence>
<keyword evidence="7 15" id="KW-0032">Aminotransferase</keyword>
<evidence type="ECO:0000256" key="5">
    <source>
        <dbReference type="ARBA" id="ARBA00005072"/>
    </source>
</evidence>
<evidence type="ECO:0000256" key="12">
    <source>
        <dbReference type="ARBA" id="ARBA00048212"/>
    </source>
</evidence>
<evidence type="ECO:0000256" key="8">
    <source>
        <dbReference type="ARBA" id="ARBA00022605"/>
    </source>
</evidence>
<dbReference type="InterPro" id="IPR043131">
    <property type="entry name" value="BCAT-like_N"/>
</dbReference>
<comment type="catalytic activity">
    <reaction evidence="12 15">
        <text>L-valine + 2-oxoglutarate = 3-methyl-2-oxobutanoate + L-glutamate</text>
        <dbReference type="Rhea" id="RHEA:24813"/>
        <dbReference type="ChEBI" id="CHEBI:11851"/>
        <dbReference type="ChEBI" id="CHEBI:16810"/>
        <dbReference type="ChEBI" id="CHEBI:29985"/>
        <dbReference type="ChEBI" id="CHEBI:57762"/>
        <dbReference type="EC" id="2.6.1.42"/>
    </reaction>
</comment>
<dbReference type="GO" id="GO:0052654">
    <property type="term" value="F:L-leucine-2-oxoglutarate transaminase activity"/>
    <property type="evidence" value="ECO:0007669"/>
    <property type="project" value="RHEA"/>
</dbReference>
<evidence type="ECO:0000256" key="4">
    <source>
        <dbReference type="ARBA" id="ARBA00004931"/>
    </source>
</evidence>
<evidence type="ECO:0000256" key="2">
    <source>
        <dbReference type="ARBA" id="ARBA00003109"/>
    </source>
</evidence>
<dbReference type="UniPathway" id="UPA00048">
    <property type="reaction ID" value="UER00073"/>
</dbReference>
<dbReference type="AlphaFoldDB" id="A0A1S6U9F0"/>
<dbReference type="Proteomes" id="UP000190868">
    <property type="component" value="Chromosome"/>
</dbReference>
<proteinExistence type="inferred from homology"/>
<comment type="similarity">
    <text evidence="6 15">Belongs to the class-IV pyridoxal-phosphate-dependent aminotransferase family.</text>
</comment>
<evidence type="ECO:0000256" key="9">
    <source>
        <dbReference type="ARBA" id="ARBA00022679"/>
    </source>
</evidence>
<dbReference type="Pfam" id="PF01063">
    <property type="entry name" value="Aminotran_4"/>
    <property type="match status" value="1"/>
</dbReference>
<dbReference type="SUPFAM" id="SSF56752">
    <property type="entry name" value="D-aminoacid aminotransferase-like PLP-dependent enzymes"/>
    <property type="match status" value="1"/>
</dbReference>
<dbReference type="InterPro" id="IPR001544">
    <property type="entry name" value="Aminotrans_IV"/>
</dbReference>
<dbReference type="InterPro" id="IPR005785">
    <property type="entry name" value="B_amino_transI"/>
</dbReference>
<organism evidence="16 17">
    <name type="scientific">Campylobacter pinnipediorum subsp. caledonicus</name>
    <dbReference type="NCBI Taxonomy" id="1874362"/>
    <lineage>
        <taxon>Bacteria</taxon>
        <taxon>Pseudomonadati</taxon>
        <taxon>Campylobacterota</taxon>
        <taxon>Epsilonproteobacteria</taxon>
        <taxon>Campylobacterales</taxon>
        <taxon>Campylobacteraceae</taxon>
        <taxon>Campylobacter</taxon>
    </lineage>
</organism>
<evidence type="ECO:0000256" key="11">
    <source>
        <dbReference type="ARBA" id="ARBA00023304"/>
    </source>
</evidence>
<evidence type="ECO:0000256" key="3">
    <source>
        <dbReference type="ARBA" id="ARBA00004824"/>
    </source>
</evidence>
<reference evidence="17" key="1">
    <citation type="submission" date="2016-09" db="EMBL/GenBank/DDBJ databases">
        <title>Comparative genomics of the Campylobacter concisus group.</title>
        <authorList>
            <person name="Miller W.G."/>
            <person name="Yee E."/>
            <person name="Chapman M.H."/>
            <person name="Huynh S."/>
            <person name="Bono J.L."/>
            <person name="On S.L.W."/>
            <person name="StLeger J."/>
            <person name="Foster G."/>
            <person name="Parker C.T."/>
        </authorList>
    </citation>
    <scope>NUCLEOTIDE SEQUENCE [LARGE SCALE GENOMIC DNA]</scope>
    <source>
        <strain evidence="17">RM18021</strain>
    </source>
</reference>
<protein>
    <recommendedName>
        <fullName evidence="15">Branched-chain-amino-acid aminotransferase</fullName>
        <shortName evidence="15">BCAT</shortName>
        <ecNumber evidence="15">2.6.1.42</ecNumber>
    </recommendedName>
</protein>
<dbReference type="GO" id="GO:0052655">
    <property type="term" value="F:L-valine-2-oxoglutarate transaminase activity"/>
    <property type="evidence" value="ECO:0007669"/>
    <property type="project" value="RHEA"/>
</dbReference>
<dbReference type="Gene3D" id="3.20.10.10">
    <property type="entry name" value="D-amino Acid Aminotransferase, subunit A, domain 2"/>
    <property type="match status" value="1"/>
</dbReference>
<accession>A0A1S6U9F0</accession>
<comment type="pathway">
    <text evidence="4 15">Amino-acid biosynthesis; L-valine biosynthesis; L-valine from pyruvate: step 4/4.</text>
</comment>
<dbReference type="CDD" id="cd01557">
    <property type="entry name" value="BCAT_beta_family"/>
    <property type="match status" value="1"/>
</dbReference>
<comment type="pathway">
    <text evidence="5 15">Amino-acid biosynthesis; L-leucine biosynthesis; L-leucine from 3-methyl-2-oxobutanoate: step 4/4.</text>
</comment>
<dbReference type="GeneID" id="56567169"/>
<dbReference type="NCBIfam" id="NF005146">
    <property type="entry name" value="PRK06606.1"/>
    <property type="match status" value="1"/>
</dbReference>
<evidence type="ECO:0000256" key="10">
    <source>
        <dbReference type="ARBA" id="ARBA00022898"/>
    </source>
</evidence>
<dbReference type="InterPro" id="IPR043132">
    <property type="entry name" value="BCAT-like_C"/>
</dbReference>
<name>A0A1S6U9F0_9BACT</name>
<dbReference type="PANTHER" id="PTHR42743:SF11">
    <property type="entry name" value="AMINODEOXYCHORISMATE LYASE"/>
    <property type="match status" value="1"/>
</dbReference>
<evidence type="ECO:0000256" key="1">
    <source>
        <dbReference type="ARBA" id="ARBA00001933"/>
    </source>
</evidence>
<dbReference type="GO" id="GO:0005829">
    <property type="term" value="C:cytosol"/>
    <property type="evidence" value="ECO:0007669"/>
    <property type="project" value="TreeGrafter"/>
</dbReference>
<comment type="catalytic activity">
    <reaction evidence="13 15">
        <text>L-isoleucine + 2-oxoglutarate = (S)-3-methyl-2-oxopentanoate + L-glutamate</text>
        <dbReference type="Rhea" id="RHEA:24801"/>
        <dbReference type="ChEBI" id="CHEBI:16810"/>
        <dbReference type="ChEBI" id="CHEBI:29985"/>
        <dbReference type="ChEBI" id="CHEBI:35146"/>
        <dbReference type="ChEBI" id="CHEBI:58045"/>
        <dbReference type="EC" id="2.6.1.42"/>
    </reaction>
</comment>
<comment type="catalytic activity">
    <reaction evidence="14 15">
        <text>L-leucine + 2-oxoglutarate = 4-methyl-2-oxopentanoate + L-glutamate</text>
        <dbReference type="Rhea" id="RHEA:18321"/>
        <dbReference type="ChEBI" id="CHEBI:16810"/>
        <dbReference type="ChEBI" id="CHEBI:17865"/>
        <dbReference type="ChEBI" id="CHEBI:29985"/>
        <dbReference type="ChEBI" id="CHEBI:57427"/>
        <dbReference type="EC" id="2.6.1.42"/>
    </reaction>
</comment>
<dbReference type="InterPro" id="IPR050571">
    <property type="entry name" value="Class-IV_PLP-Dep_Aminotrnsfr"/>
</dbReference>
<gene>
    <name evidence="15 16" type="primary">ilvE</name>
    <name evidence="16" type="ORF">CPIN18021_1578</name>
</gene>
<dbReference type="NCBIfam" id="TIGR01122">
    <property type="entry name" value="ilvE_I"/>
    <property type="match status" value="1"/>
</dbReference>
<dbReference type="GO" id="GO:0009097">
    <property type="term" value="P:isoleucine biosynthetic process"/>
    <property type="evidence" value="ECO:0007669"/>
    <property type="project" value="UniProtKB-UniPathway"/>
</dbReference>
<comment type="cofactor">
    <cofactor evidence="1 15">
        <name>pyridoxal 5'-phosphate</name>
        <dbReference type="ChEBI" id="CHEBI:597326"/>
    </cofactor>
</comment>
<dbReference type="PANTHER" id="PTHR42743">
    <property type="entry name" value="AMINO-ACID AMINOTRANSFERASE"/>
    <property type="match status" value="1"/>
</dbReference>
<evidence type="ECO:0000256" key="6">
    <source>
        <dbReference type="ARBA" id="ARBA00009320"/>
    </source>
</evidence>
<evidence type="ECO:0000313" key="16">
    <source>
        <dbReference type="EMBL" id="AQW88361.1"/>
    </source>
</evidence>
<dbReference type="InterPro" id="IPR033939">
    <property type="entry name" value="BCAT_family"/>
</dbReference>
<keyword evidence="17" id="KW-1185">Reference proteome</keyword>
<evidence type="ECO:0000313" key="17">
    <source>
        <dbReference type="Proteomes" id="UP000190868"/>
    </source>
</evidence>
<evidence type="ECO:0000256" key="15">
    <source>
        <dbReference type="RuleBase" id="RU364094"/>
    </source>
</evidence>
<evidence type="ECO:0000256" key="13">
    <source>
        <dbReference type="ARBA" id="ARBA00048798"/>
    </source>
</evidence>
<dbReference type="UniPathway" id="UPA00049">
    <property type="reaction ID" value="UER00062"/>
</dbReference>
<sequence>MNTSDFIWMDGKLVKWDDAKVHVLTHSLHYANAVFEGTRAYKTDKGLAIFRLKEHTKRLLNSAKMTAINVSYTQKELEDAQIQVLKANNFDSNVYIRPLIYLGYGVMGVSHTKAPVNTAIAAWEWGAYLGEDGLTKGIKVKISSFARNSIKSQMGKAKASSNYLNSQMANYEAKEAGYDEALLLDEDGFVAEGSGECFFIIQDGVLISPPNDNSLVSITQDTVIKIAKDLGIEVRRERITRDQAYTADEAFFTGTAAEVTPISNIDARIIGSGVRGEITKKIQDAYFDVVYGRNEKYASFLTYI</sequence>
<dbReference type="GO" id="GO:0009099">
    <property type="term" value="P:L-valine biosynthetic process"/>
    <property type="evidence" value="ECO:0007669"/>
    <property type="project" value="UniProtKB-UniPathway"/>
</dbReference>
<dbReference type="EMBL" id="CP017258">
    <property type="protein sequence ID" value="AQW88361.1"/>
    <property type="molecule type" value="Genomic_DNA"/>
</dbReference>
<keyword evidence="9 15" id="KW-0808">Transferase</keyword>
<dbReference type="UniPathway" id="UPA00047">
    <property type="reaction ID" value="UER00058"/>
</dbReference>
<comment type="pathway">
    <text evidence="3 15">Amino-acid biosynthesis; L-isoleucine biosynthesis; L-isoleucine from 2-oxobutanoate: step 4/4.</text>
</comment>
<dbReference type="RefSeq" id="WP_078423867.1">
    <property type="nucleotide sequence ID" value="NZ_CP017018.1"/>
</dbReference>
<comment type="function">
    <text evidence="2 15">Acts on leucine, isoleucine and valine.</text>
</comment>
<keyword evidence="8 15" id="KW-0028">Amino-acid biosynthesis</keyword>
<dbReference type="GO" id="GO:0009098">
    <property type="term" value="P:L-leucine biosynthetic process"/>
    <property type="evidence" value="ECO:0007669"/>
    <property type="project" value="UniProtKB-UniPathway"/>
</dbReference>
<dbReference type="GO" id="GO:0052656">
    <property type="term" value="F:L-isoleucine-2-oxoglutarate transaminase activity"/>
    <property type="evidence" value="ECO:0007669"/>
    <property type="project" value="RHEA"/>
</dbReference>
<evidence type="ECO:0000256" key="7">
    <source>
        <dbReference type="ARBA" id="ARBA00022576"/>
    </source>
</evidence>
<dbReference type="Gene3D" id="3.30.470.10">
    <property type="match status" value="1"/>
</dbReference>
<keyword evidence="11 15" id="KW-0100">Branched-chain amino acid biosynthesis</keyword>
<dbReference type="InterPro" id="IPR036038">
    <property type="entry name" value="Aminotransferase-like"/>
</dbReference>
<dbReference type="FunFam" id="3.20.10.10:FF:000002">
    <property type="entry name" value="D-alanine aminotransferase"/>
    <property type="match status" value="1"/>
</dbReference>
<dbReference type="EC" id="2.6.1.42" evidence="15"/>